<dbReference type="PANTHER" id="PTHR43685:SF2">
    <property type="entry name" value="GLYCOSYLTRANSFERASE 2-LIKE DOMAIN-CONTAINING PROTEIN"/>
    <property type="match status" value="1"/>
</dbReference>
<gene>
    <name evidence="2" type="ORF">FZC75_16400</name>
</gene>
<comment type="caution">
    <text evidence="2">The sequence shown here is derived from an EMBL/GenBank/DDBJ whole genome shotgun (WGS) entry which is preliminary data.</text>
</comment>
<dbReference type="OrthoDB" id="396512at2"/>
<name>A0A5D4T4J7_9BACI</name>
<evidence type="ECO:0000313" key="3">
    <source>
        <dbReference type="Proteomes" id="UP000324517"/>
    </source>
</evidence>
<evidence type="ECO:0000259" key="1">
    <source>
        <dbReference type="Pfam" id="PF00535"/>
    </source>
</evidence>
<dbReference type="SUPFAM" id="SSF53448">
    <property type="entry name" value="Nucleotide-diphospho-sugar transferases"/>
    <property type="match status" value="1"/>
</dbReference>
<dbReference type="AlphaFoldDB" id="A0A5D4T4J7"/>
<dbReference type="Pfam" id="PF00535">
    <property type="entry name" value="Glycos_transf_2"/>
    <property type="match status" value="1"/>
</dbReference>
<proteinExistence type="predicted"/>
<dbReference type="EMBL" id="VTET01000008">
    <property type="protein sequence ID" value="TYS70209.1"/>
    <property type="molecule type" value="Genomic_DNA"/>
</dbReference>
<reference evidence="2 3" key="1">
    <citation type="submission" date="2019-08" db="EMBL/GenBank/DDBJ databases">
        <title>Bacillus genomes from the desert of Cuatro Cienegas, Coahuila.</title>
        <authorList>
            <person name="Olmedo-Alvarez G."/>
        </authorList>
    </citation>
    <scope>NUCLEOTIDE SEQUENCE [LARGE SCALE GENOMIC DNA]</scope>
    <source>
        <strain evidence="2 3">CH98b_3T</strain>
    </source>
</reference>
<evidence type="ECO:0000313" key="2">
    <source>
        <dbReference type="EMBL" id="TYS70209.1"/>
    </source>
</evidence>
<accession>A0A5D4T4J7</accession>
<dbReference type="PANTHER" id="PTHR43685">
    <property type="entry name" value="GLYCOSYLTRANSFERASE"/>
    <property type="match status" value="1"/>
</dbReference>
<feature type="domain" description="Glycosyltransferase 2-like" evidence="1">
    <location>
        <begin position="6"/>
        <end position="165"/>
    </location>
</feature>
<dbReference type="InterPro" id="IPR050834">
    <property type="entry name" value="Glycosyltransf_2"/>
</dbReference>
<dbReference type="CDD" id="cd00761">
    <property type="entry name" value="Glyco_tranf_GTA_type"/>
    <property type="match status" value="1"/>
</dbReference>
<dbReference type="InterPro" id="IPR001173">
    <property type="entry name" value="Glyco_trans_2-like"/>
</dbReference>
<dbReference type="GO" id="GO:0016740">
    <property type="term" value="F:transferase activity"/>
    <property type="evidence" value="ECO:0007669"/>
    <property type="project" value="UniProtKB-KW"/>
</dbReference>
<protein>
    <submittedName>
        <fullName evidence="2">Glycosyltransferase family 2 protein</fullName>
    </submittedName>
</protein>
<dbReference type="RefSeq" id="WP_148980058.1">
    <property type="nucleotide sequence ID" value="NZ_JBNILM010000006.1"/>
</dbReference>
<dbReference type="InterPro" id="IPR029044">
    <property type="entry name" value="Nucleotide-diphossugar_trans"/>
</dbReference>
<dbReference type="Proteomes" id="UP000324517">
    <property type="component" value="Unassembled WGS sequence"/>
</dbReference>
<keyword evidence="2" id="KW-0808">Transferase</keyword>
<dbReference type="Gene3D" id="3.90.550.10">
    <property type="entry name" value="Spore Coat Polysaccharide Biosynthesis Protein SpsA, Chain A"/>
    <property type="match status" value="1"/>
</dbReference>
<sequence length="275" mass="32004">MLPLVSVVIPTYNRLTKLSELMEALVLQTRKDFEVIVVNDGGESVDSLKEYYPELGLTTIDLMENVKHVQARNIGVSFAKGEFIMLIDDDDLIVPTHIETMLEKIKDADLVYSDVEIVHYEKKNGVREAKTRHLFAYELDLAAMRRFSTFVPSGCLYRSYLHDRIGKFDPEMKNYWDWDFFLRVSERFTVARSEVAGVLYDFSEENSNQSKDLNSMRFYLDRLSDKHNLGELPTKNFWLLLEESEVKKREASSKIVWNGMPIISRLQRLGRLEEA</sequence>
<organism evidence="2 3">
    <name type="scientific">Sutcliffiella horikoshii</name>
    <dbReference type="NCBI Taxonomy" id="79883"/>
    <lineage>
        <taxon>Bacteria</taxon>
        <taxon>Bacillati</taxon>
        <taxon>Bacillota</taxon>
        <taxon>Bacilli</taxon>
        <taxon>Bacillales</taxon>
        <taxon>Bacillaceae</taxon>
        <taxon>Sutcliffiella</taxon>
    </lineage>
</organism>